<reference evidence="2 3" key="1">
    <citation type="submission" date="2015-10" db="EMBL/GenBank/DDBJ databases">
        <title>Full genome of DAOMC 229536 Phialocephala scopiformis, a fungal endophyte of spruce producing the potent anti-insectan compound rugulosin.</title>
        <authorList>
            <consortium name="DOE Joint Genome Institute"/>
            <person name="Walker A.K."/>
            <person name="Frasz S.L."/>
            <person name="Seifert K.A."/>
            <person name="Miller J.D."/>
            <person name="Mondo S.J."/>
            <person name="Labutti K."/>
            <person name="Lipzen A."/>
            <person name="Dockter R."/>
            <person name="Kennedy M."/>
            <person name="Grigoriev I.V."/>
            <person name="Spatafora J.W."/>
        </authorList>
    </citation>
    <scope>NUCLEOTIDE SEQUENCE [LARGE SCALE GENOMIC DNA]</scope>
    <source>
        <strain evidence="2 3">CBS 120377</strain>
    </source>
</reference>
<feature type="compositionally biased region" description="Polar residues" evidence="1">
    <location>
        <begin position="104"/>
        <end position="115"/>
    </location>
</feature>
<dbReference type="InParanoid" id="A0A132BB53"/>
<feature type="compositionally biased region" description="Basic and acidic residues" evidence="1">
    <location>
        <begin position="116"/>
        <end position="148"/>
    </location>
</feature>
<evidence type="ECO:0000256" key="1">
    <source>
        <dbReference type="SAM" id="MobiDB-lite"/>
    </source>
</evidence>
<protein>
    <submittedName>
        <fullName evidence="2">Uncharacterized protein</fullName>
    </submittedName>
</protein>
<dbReference type="EMBL" id="KQ947432">
    <property type="protein sequence ID" value="KUJ09229.1"/>
    <property type="molecule type" value="Genomic_DNA"/>
</dbReference>
<evidence type="ECO:0000313" key="3">
    <source>
        <dbReference type="Proteomes" id="UP000070700"/>
    </source>
</evidence>
<dbReference type="KEGG" id="psco:LY89DRAFT_761711"/>
<feature type="region of interest" description="Disordered" evidence="1">
    <location>
        <begin position="1"/>
        <end position="166"/>
    </location>
</feature>
<dbReference type="AlphaFoldDB" id="A0A132BB53"/>
<organism evidence="2 3">
    <name type="scientific">Mollisia scopiformis</name>
    <name type="common">Conifer needle endophyte fungus</name>
    <name type="synonym">Phialocephala scopiformis</name>
    <dbReference type="NCBI Taxonomy" id="149040"/>
    <lineage>
        <taxon>Eukaryota</taxon>
        <taxon>Fungi</taxon>
        <taxon>Dikarya</taxon>
        <taxon>Ascomycota</taxon>
        <taxon>Pezizomycotina</taxon>
        <taxon>Leotiomycetes</taxon>
        <taxon>Helotiales</taxon>
        <taxon>Mollisiaceae</taxon>
        <taxon>Mollisia</taxon>
    </lineage>
</organism>
<evidence type="ECO:0000313" key="2">
    <source>
        <dbReference type="EMBL" id="KUJ09229.1"/>
    </source>
</evidence>
<name>A0A132BB53_MOLSC</name>
<proteinExistence type="predicted"/>
<sequence>MNISIDSLDDFAASSGAPTPTRSRAPSPLRTWGELNSSPRCRALDMPTSQRDAPKETGNTIEVLTRIDSRRSTNRLAARGQEELPIHSTSQTSERFSKAGVGVMSSTGTQTGDTSKSGDNHVDAIEGDEARPKRGRGVERGLVKDSATRKSAHGTVHAGNGRTLGR</sequence>
<dbReference type="RefSeq" id="XP_018063584.1">
    <property type="nucleotide sequence ID" value="XM_018221556.1"/>
</dbReference>
<gene>
    <name evidence="2" type="ORF">LY89DRAFT_761711</name>
</gene>
<dbReference type="Proteomes" id="UP000070700">
    <property type="component" value="Unassembled WGS sequence"/>
</dbReference>
<keyword evidence="3" id="KW-1185">Reference proteome</keyword>
<feature type="compositionally biased region" description="Polar residues" evidence="1">
    <location>
        <begin position="47"/>
        <end position="62"/>
    </location>
</feature>
<accession>A0A132BB53</accession>
<dbReference type="GeneID" id="28831282"/>